<dbReference type="GO" id="GO:0046677">
    <property type="term" value="P:response to antibiotic"/>
    <property type="evidence" value="ECO:0007669"/>
    <property type="project" value="InterPro"/>
</dbReference>
<dbReference type="RefSeq" id="WP_258176275.1">
    <property type="nucleotide sequence ID" value="NZ_PVTM01000008.1"/>
</dbReference>
<evidence type="ECO:0000256" key="1">
    <source>
        <dbReference type="SAM" id="MobiDB-lite"/>
    </source>
</evidence>
<feature type="region of interest" description="Disordered" evidence="1">
    <location>
        <begin position="61"/>
        <end position="88"/>
    </location>
</feature>
<dbReference type="Gene3D" id="3.30.1870.10">
    <property type="entry name" value="EreA-like, domain 2"/>
    <property type="match status" value="1"/>
</dbReference>
<name>A0A2T0VM72_9GAMM</name>
<keyword evidence="3" id="KW-1185">Reference proteome</keyword>
<dbReference type="PANTHER" id="PTHR31299">
    <property type="entry name" value="ESTERASE, PUTATIVE (AFU_ORTHOLOGUE AFUA_1G05850)-RELATED"/>
    <property type="match status" value="1"/>
</dbReference>
<accession>A0A2T0VM72</accession>
<dbReference type="AlphaFoldDB" id="A0A2T0VM72"/>
<dbReference type="Proteomes" id="UP000239896">
    <property type="component" value="Unassembled WGS sequence"/>
</dbReference>
<dbReference type="EMBL" id="PVTM01000008">
    <property type="protein sequence ID" value="PRY71299.1"/>
    <property type="molecule type" value="Genomic_DNA"/>
</dbReference>
<gene>
    <name evidence="2" type="ORF">BCL64_10858</name>
</gene>
<comment type="caution">
    <text evidence="2">The sequence shown here is derived from an EMBL/GenBank/DDBJ whole genome shotgun (WGS) entry which is preliminary data.</text>
</comment>
<dbReference type="PANTHER" id="PTHR31299:SF0">
    <property type="entry name" value="ESTERASE, PUTATIVE (AFU_ORTHOLOGUE AFUA_1G05850)-RELATED"/>
    <property type="match status" value="1"/>
</dbReference>
<evidence type="ECO:0000313" key="3">
    <source>
        <dbReference type="Proteomes" id="UP000239896"/>
    </source>
</evidence>
<protein>
    <submittedName>
        <fullName evidence="2">Erythromycin esterase</fullName>
    </submittedName>
</protein>
<dbReference type="InterPro" id="IPR052036">
    <property type="entry name" value="Hydrolase/PRTase-associated"/>
</dbReference>
<proteinExistence type="predicted"/>
<dbReference type="SUPFAM" id="SSF159501">
    <property type="entry name" value="EreA/ChaN-like"/>
    <property type="match status" value="1"/>
</dbReference>
<evidence type="ECO:0000313" key="2">
    <source>
        <dbReference type="EMBL" id="PRY71299.1"/>
    </source>
</evidence>
<sequence length="88" mass="9635">MDFAALGEASHGTAEFYRLRAAISRRLIEEKGFEAVLVEADWPDALRLDRYVRGGGEDALDGATAVEPLEPGPGWQREAIPDTYPFGV</sequence>
<organism evidence="2 3">
    <name type="scientific">Halomonas ventosae</name>
    <dbReference type="NCBI Taxonomy" id="229007"/>
    <lineage>
        <taxon>Bacteria</taxon>
        <taxon>Pseudomonadati</taxon>
        <taxon>Pseudomonadota</taxon>
        <taxon>Gammaproteobacteria</taxon>
        <taxon>Oceanospirillales</taxon>
        <taxon>Halomonadaceae</taxon>
        <taxon>Halomonas</taxon>
    </lineage>
</organism>
<reference evidence="2 3" key="1">
    <citation type="submission" date="2018-03" db="EMBL/GenBank/DDBJ databases">
        <title>Comparative analysis of microorganisms from saline springs in Andes Mountain Range, Colombia.</title>
        <authorList>
            <person name="Rubin E."/>
        </authorList>
    </citation>
    <scope>NUCLEOTIDE SEQUENCE [LARGE SCALE GENOMIC DNA]</scope>
    <source>
        <strain evidence="2 3">USBA 854</strain>
    </source>
</reference>
<dbReference type="Pfam" id="PF05139">
    <property type="entry name" value="Erythro_esteras"/>
    <property type="match status" value="1"/>
</dbReference>
<dbReference type="InterPro" id="IPR007815">
    <property type="entry name" value="Emycin_Estase"/>
</dbReference>